<gene>
    <name evidence="6" type="ORF">AQ490_10940</name>
</gene>
<dbReference type="PANTHER" id="PTHR13932">
    <property type="entry name" value="COPROPORPHYRINIGEN III OXIDASE"/>
    <property type="match status" value="1"/>
</dbReference>
<proteinExistence type="inferred from homology"/>
<dbReference type="SMART" id="SM00729">
    <property type="entry name" value="Elp3"/>
    <property type="match status" value="1"/>
</dbReference>
<dbReference type="Proteomes" id="UP000050867">
    <property type="component" value="Unassembled WGS sequence"/>
</dbReference>
<dbReference type="SFLD" id="SFLDF00562">
    <property type="entry name" value="HemN-like__clustered_with_heat"/>
    <property type="match status" value="1"/>
</dbReference>
<dbReference type="InterPro" id="IPR023404">
    <property type="entry name" value="rSAM_horseshoe"/>
</dbReference>
<dbReference type="PANTHER" id="PTHR13932:SF5">
    <property type="entry name" value="RADICAL S-ADENOSYL METHIONINE DOMAIN-CONTAINING PROTEIN 1, MITOCHONDRIAL"/>
    <property type="match status" value="1"/>
</dbReference>
<dbReference type="SUPFAM" id="SSF102114">
    <property type="entry name" value="Radical SAM enzymes"/>
    <property type="match status" value="1"/>
</dbReference>
<dbReference type="AlphaFoldDB" id="A0A0T6LKE0"/>
<sequence>MPSALPDGEPVPPDGALPASALDGAGTRPLGFYLHVPYCATRCGYCDFNTYTAGELRSADGARATQEGYADLVVEEVRLARKVLGDTDREVSTVFVGGGTPTLLPAADLGRMLRAVRDEFGLAPDAEVTTEANPESVDPEYLAELRGHGFDRISFGMQSAREHVLRVLDRRHTPGRPQRCVAEARAAGFRQVNLDLIYGTPGESDDDWRASLDAALGAAPDHVSAYALIVEEGTGLARRIHRGEVAPVDDDVHADRYLIAEETLTAAGLAWYEVSNWAVDAAARCRHNELYWTGADWWGAGPGAHSHVGGVRWWNVKHPAAYAQRLDAGRSPGAGREVLTDEERRTERVLLELRLADGCPLDLLTPTGAAAAGRAVADGLLEPVPFRAGRAVLTLRGRLLADAVVRDLVD</sequence>
<keyword evidence="3" id="KW-0949">S-adenosyl-L-methionine</keyword>
<dbReference type="SFLD" id="SFLDG01065">
    <property type="entry name" value="anaerobic_coproporphyrinogen-I"/>
    <property type="match status" value="1"/>
</dbReference>
<dbReference type="Gene3D" id="3.80.30.20">
    <property type="entry name" value="tm_1862 like domain"/>
    <property type="match status" value="1"/>
</dbReference>
<comment type="function">
    <text evidence="3">Probably acts as a heme chaperone, transferring heme to an unknown acceptor. Binds one molecule of heme per monomer, possibly covalently. Binds 1 [4Fe-4S] cluster. The cluster is coordinated with 3 cysteines and an exchangeable S-adenosyl-L-methionine.</text>
</comment>
<keyword evidence="3" id="KW-0479">Metal-binding</keyword>
<comment type="caution">
    <text evidence="6">The sequence shown here is derived from an EMBL/GenBank/DDBJ whole genome shotgun (WGS) entry which is preliminary data.</text>
</comment>
<dbReference type="GO" id="GO:0046872">
    <property type="term" value="F:metal ion binding"/>
    <property type="evidence" value="ECO:0007669"/>
    <property type="project" value="UniProtKB-UniRule"/>
</dbReference>
<evidence type="ECO:0000256" key="2">
    <source>
        <dbReference type="ARBA" id="ARBA00017228"/>
    </source>
</evidence>
<accession>A0A0T6LKE0</accession>
<dbReference type="InterPro" id="IPR058240">
    <property type="entry name" value="rSAM_sf"/>
</dbReference>
<evidence type="ECO:0000256" key="3">
    <source>
        <dbReference type="RuleBase" id="RU364116"/>
    </source>
</evidence>
<keyword evidence="3" id="KW-0349">Heme</keyword>
<dbReference type="NCBIfam" id="TIGR00539">
    <property type="entry name" value="hemN_rel"/>
    <property type="match status" value="1"/>
</dbReference>
<dbReference type="EMBL" id="LLZU01000039">
    <property type="protein sequence ID" value="KRV46420.1"/>
    <property type="molecule type" value="Genomic_DNA"/>
</dbReference>
<dbReference type="InterPro" id="IPR004559">
    <property type="entry name" value="HemW-like"/>
</dbReference>
<comment type="subcellular location">
    <subcellularLocation>
        <location evidence="3">Cytoplasm</location>
    </subcellularLocation>
</comment>
<dbReference type="GO" id="GO:0006779">
    <property type="term" value="P:porphyrin-containing compound biosynthetic process"/>
    <property type="evidence" value="ECO:0007669"/>
    <property type="project" value="InterPro"/>
</dbReference>
<dbReference type="GO" id="GO:0051539">
    <property type="term" value="F:4 iron, 4 sulfur cluster binding"/>
    <property type="evidence" value="ECO:0007669"/>
    <property type="project" value="UniProtKB-UniRule"/>
</dbReference>
<feature type="domain" description="Radical SAM core" evidence="5">
    <location>
        <begin position="24"/>
        <end position="270"/>
    </location>
</feature>
<reference evidence="6 7" key="1">
    <citation type="submission" date="2015-10" db="EMBL/GenBank/DDBJ databases">
        <title>Draft genome sequence of pyrrolomycin-producing Streptomyces vitaminophilus.</title>
        <authorList>
            <person name="Graham D.E."/>
            <person name="Mahan K.M."/>
            <person name="Klingeman D.M."/>
            <person name="Hettich R.L."/>
            <person name="Parry R.J."/>
        </authorList>
    </citation>
    <scope>NUCLEOTIDE SEQUENCE [LARGE SCALE GENOMIC DNA]</scope>
    <source>
        <strain evidence="6 7">ATCC 31673</strain>
    </source>
</reference>
<dbReference type="InterPro" id="IPR034505">
    <property type="entry name" value="Coproporphyrinogen-III_oxidase"/>
</dbReference>
<keyword evidence="7" id="KW-1185">Reference proteome</keyword>
<evidence type="ECO:0000256" key="4">
    <source>
        <dbReference type="SAM" id="MobiDB-lite"/>
    </source>
</evidence>
<name>A0A0T6LKE0_WENVI</name>
<dbReference type="STRING" id="76728.AQ490_10940"/>
<evidence type="ECO:0000313" key="6">
    <source>
        <dbReference type="EMBL" id="KRV46420.1"/>
    </source>
</evidence>
<keyword evidence="3" id="KW-0408">Iron</keyword>
<dbReference type="GO" id="GO:0004109">
    <property type="term" value="F:coproporphyrinogen oxidase activity"/>
    <property type="evidence" value="ECO:0007669"/>
    <property type="project" value="InterPro"/>
</dbReference>
<keyword evidence="3" id="KW-0004">4Fe-4S</keyword>
<evidence type="ECO:0000313" key="7">
    <source>
        <dbReference type="Proteomes" id="UP000050867"/>
    </source>
</evidence>
<dbReference type="GO" id="GO:0005737">
    <property type="term" value="C:cytoplasm"/>
    <property type="evidence" value="ECO:0007669"/>
    <property type="project" value="UniProtKB-SubCell"/>
</dbReference>
<dbReference type="RefSeq" id="WP_018386490.1">
    <property type="nucleotide sequence ID" value="NZ_LLZU01000039.1"/>
</dbReference>
<keyword evidence="3" id="KW-0411">Iron-sulfur</keyword>
<dbReference type="OrthoDB" id="9808022at2"/>
<dbReference type="SFLD" id="SFLDG01082">
    <property type="entry name" value="B12-binding_domain_containing"/>
    <property type="match status" value="1"/>
</dbReference>
<evidence type="ECO:0000256" key="1">
    <source>
        <dbReference type="ARBA" id="ARBA00006100"/>
    </source>
</evidence>
<organism evidence="6 7">
    <name type="scientific">Wenjunlia vitaminophila</name>
    <name type="common">Streptomyces vitaminophilus</name>
    <dbReference type="NCBI Taxonomy" id="76728"/>
    <lineage>
        <taxon>Bacteria</taxon>
        <taxon>Bacillati</taxon>
        <taxon>Actinomycetota</taxon>
        <taxon>Actinomycetes</taxon>
        <taxon>Kitasatosporales</taxon>
        <taxon>Streptomycetaceae</taxon>
        <taxon>Wenjunlia</taxon>
    </lineage>
</organism>
<feature type="region of interest" description="Disordered" evidence="4">
    <location>
        <begin position="1"/>
        <end position="20"/>
    </location>
</feature>
<keyword evidence="3" id="KW-0143">Chaperone</keyword>
<protein>
    <recommendedName>
        <fullName evidence="2 3">Heme chaperone HemW</fullName>
    </recommendedName>
</protein>
<dbReference type="Pfam" id="PF04055">
    <property type="entry name" value="Radical_SAM"/>
    <property type="match status" value="1"/>
</dbReference>
<dbReference type="CDD" id="cd01335">
    <property type="entry name" value="Radical_SAM"/>
    <property type="match status" value="1"/>
</dbReference>
<dbReference type="PROSITE" id="PS51918">
    <property type="entry name" value="RADICAL_SAM"/>
    <property type="match status" value="1"/>
</dbReference>
<comment type="similarity">
    <text evidence="1">Belongs to the anaerobic coproporphyrinogen-III oxidase family. HemW subfamily.</text>
</comment>
<dbReference type="InterPro" id="IPR007197">
    <property type="entry name" value="rSAM"/>
</dbReference>
<dbReference type="SFLD" id="SFLDS00029">
    <property type="entry name" value="Radical_SAM"/>
    <property type="match status" value="1"/>
</dbReference>
<dbReference type="InterPro" id="IPR006638">
    <property type="entry name" value="Elp3/MiaA/NifB-like_rSAM"/>
</dbReference>
<keyword evidence="3" id="KW-0963">Cytoplasm</keyword>
<evidence type="ECO:0000259" key="5">
    <source>
        <dbReference type="PROSITE" id="PS51918"/>
    </source>
</evidence>
<dbReference type="eggNOG" id="COG0635">
    <property type="taxonomic scope" value="Bacteria"/>
</dbReference>